<dbReference type="InterPro" id="IPR050297">
    <property type="entry name" value="LipidA_mod_glycosyltrf_83"/>
</dbReference>
<dbReference type="GO" id="GO:0009103">
    <property type="term" value="P:lipopolysaccharide biosynthetic process"/>
    <property type="evidence" value="ECO:0007669"/>
    <property type="project" value="UniProtKB-ARBA"/>
</dbReference>
<feature type="transmembrane region" description="Helical" evidence="8">
    <location>
        <begin position="205"/>
        <end position="231"/>
    </location>
</feature>
<feature type="transmembrane region" description="Helical" evidence="8">
    <location>
        <begin position="149"/>
        <end position="166"/>
    </location>
</feature>
<dbReference type="AlphaFoldDB" id="A0A840YAT2"/>
<evidence type="ECO:0000313" key="10">
    <source>
        <dbReference type="Proteomes" id="UP000580654"/>
    </source>
</evidence>
<keyword evidence="3" id="KW-0328">Glycosyltransferase</keyword>
<evidence type="ECO:0000256" key="2">
    <source>
        <dbReference type="ARBA" id="ARBA00022475"/>
    </source>
</evidence>
<evidence type="ECO:0000313" key="9">
    <source>
        <dbReference type="EMBL" id="MBB5693477.1"/>
    </source>
</evidence>
<keyword evidence="4" id="KW-0808">Transferase</keyword>
<dbReference type="GO" id="GO:0016763">
    <property type="term" value="F:pentosyltransferase activity"/>
    <property type="evidence" value="ECO:0007669"/>
    <property type="project" value="TreeGrafter"/>
</dbReference>
<keyword evidence="2" id="KW-1003">Cell membrane</keyword>
<keyword evidence="5 8" id="KW-0812">Transmembrane</keyword>
<evidence type="ECO:0000256" key="4">
    <source>
        <dbReference type="ARBA" id="ARBA00022679"/>
    </source>
</evidence>
<name>A0A840YAT2_9PROT</name>
<protein>
    <recommendedName>
        <fullName evidence="11">Glycosyltransferase RgtA/B/C/D-like domain-containing protein</fullName>
    </recommendedName>
</protein>
<gene>
    <name evidence="9" type="ORF">FHS87_001506</name>
</gene>
<feature type="transmembrane region" description="Helical" evidence="8">
    <location>
        <begin position="431"/>
        <end position="449"/>
    </location>
</feature>
<comment type="subcellular location">
    <subcellularLocation>
        <location evidence="1">Cell membrane</location>
        <topology evidence="1">Multi-pass membrane protein</topology>
    </subcellularLocation>
</comment>
<evidence type="ECO:0000256" key="8">
    <source>
        <dbReference type="SAM" id="Phobius"/>
    </source>
</evidence>
<evidence type="ECO:0000256" key="6">
    <source>
        <dbReference type="ARBA" id="ARBA00022989"/>
    </source>
</evidence>
<reference evidence="9 10" key="1">
    <citation type="submission" date="2020-08" db="EMBL/GenBank/DDBJ databases">
        <title>Genomic Encyclopedia of Type Strains, Phase IV (KMG-IV): sequencing the most valuable type-strain genomes for metagenomic binning, comparative biology and taxonomic classification.</title>
        <authorList>
            <person name="Goeker M."/>
        </authorList>
    </citation>
    <scope>NUCLEOTIDE SEQUENCE [LARGE SCALE GENOMIC DNA]</scope>
    <source>
        <strain evidence="9 10">DSM 25622</strain>
    </source>
</reference>
<keyword evidence="10" id="KW-1185">Reference proteome</keyword>
<organism evidence="9 10">
    <name type="scientific">Muricoccus pecuniae</name>
    <dbReference type="NCBI Taxonomy" id="693023"/>
    <lineage>
        <taxon>Bacteria</taxon>
        <taxon>Pseudomonadati</taxon>
        <taxon>Pseudomonadota</taxon>
        <taxon>Alphaproteobacteria</taxon>
        <taxon>Acetobacterales</taxon>
        <taxon>Roseomonadaceae</taxon>
        <taxon>Muricoccus</taxon>
    </lineage>
</organism>
<sequence length="466" mass="49221">MAGRGRHGALAAALAFLVCFAALLAAGSRVPPRDLAHFDQKFYVATAWDLVRWGTFSDGFFDRVDSSTEPPPPGMFLGPGYPVLLAGLMRLDPALREAAGCAVRHLPSDDAAARCPAYRGLVGWVNDALVAGALALLLLAALRVTGRPAVAVLATALGLAAALGYAKLLNLAMTESLALFLFSAATLLFLVAFEGTRRWAALAGGAALGLLILTRPSHIVLAPFALAALLLFAPRRLMTGALFGLGLAAALLPWAVRNELVLGRFALTAGYGPAVLIERMAYNGMTPREFGLSFLYWLPDFGDALTARLFGPEAAARLDWDRPGSLYDIGQRRRHAALEAPGGVDAALPVLLREEVLGKPVAYVGSTLSLAWRGLWVGRYWGFAMILLLPLGIAAARRAGRLTPLLVYAAPAWIMLAVHAGASVNQDRYNLALIFGLSTAASLAIASLASRRWPALGVAAEGGRRA</sequence>
<keyword evidence="7 8" id="KW-0472">Membrane</keyword>
<dbReference type="GO" id="GO:0005886">
    <property type="term" value="C:plasma membrane"/>
    <property type="evidence" value="ECO:0007669"/>
    <property type="project" value="UniProtKB-SubCell"/>
</dbReference>
<evidence type="ECO:0000256" key="1">
    <source>
        <dbReference type="ARBA" id="ARBA00004651"/>
    </source>
</evidence>
<feature type="transmembrane region" description="Helical" evidence="8">
    <location>
        <begin position="405"/>
        <end position="424"/>
    </location>
</feature>
<dbReference type="RefSeq" id="WP_184515690.1">
    <property type="nucleotide sequence ID" value="NZ_JACIJD010000005.1"/>
</dbReference>
<dbReference type="PANTHER" id="PTHR33908">
    <property type="entry name" value="MANNOSYLTRANSFERASE YKCB-RELATED"/>
    <property type="match status" value="1"/>
</dbReference>
<evidence type="ECO:0000256" key="7">
    <source>
        <dbReference type="ARBA" id="ARBA00023136"/>
    </source>
</evidence>
<feature type="transmembrane region" description="Helical" evidence="8">
    <location>
        <begin position="380"/>
        <end position="399"/>
    </location>
</feature>
<keyword evidence="6 8" id="KW-1133">Transmembrane helix</keyword>
<dbReference type="EMBL" id="JACIJD010000005">
    <property type="protein sequence ID" value="MBB5693477.1"/>
    <property type="molecule type" value="Genomic_DNA"/>
</dbReference>
<dbReference type="PANTHER" id="PTHR33908:SF11">
    <property type="entry name" value="MEMBRANE PROTEIN"/>
    <property type="match status" value="1"/>
</dbReference>
<evidence type="ECO:0000256" key="3">
    <source>
        <dbReference type="ARBA" id="ARBA00022676"/>
    </source>
</evidence>
<feature type="transmembrane region" description="Helical" evidence="8">
    <location>
        <begin position="172"/>
        <end position="193"/>
    </location>
</feature>
<dbReference type="Proteomes" id="UP000580654">
    <property type="component" value="Unassembled WGS sequence"/>
</dbReference>
<comment type="caution">
    <text evidence="9">The sequence shown here is derived from an EMBL/GenBank/DDBJ whole genome shotgun (WGS) entry which is preliminary data.</text>
</comment>
<feature type="transmembrane region" description="Helical" evidence="8">
    <location>
        <begin position="121"/>
        <end position="142"/>
    </location>
</feature>
<feature type="transmembrane region" description="Helical" evidence="8">
    <location>
        <begin position="237"/>
        <end position="256"/>
    </location>
</feature>
<evidence type="ECO:0000256" key="5">
    <source>
        <dbReference type="ARBA" id="ARBA00022692"/>
    </source>
</evidence>
<accession>A0A840YAT2</accession>
<proteinExistence type="predicted"/>
<evidence type="ECO:0008006" key="11">
    <source>
        <dbReference type="Google" id="ProtNLM"/>
    </source>
</evidence>